<feature type="transmembrane region" description="Helical" evidence="7">
    <location>
        <begin position="397"/>
        <end position="420"/>
    </location>
</feature>
<feature type="region of interest" description="Disordered" evidence="6">
    <location>
        <begin position="84"/>
        <end position="133"/>
    </location>
</feature>
<feature type="compositionally biased region" description="Basic and acidic residues" evidence="6">
    <location>
        <begin position="35"/>
        <end position="63"/>
    </location>
</feature>
<evidence type="ECO:0000256" key="7">
    <source>
        <dbReference type="SAM" id="Phobius"/>
    </source>
</evidence>
<evidence type="ECO:0000256" key="2">
    <source>
        <dbReference type="ARBA" id="ARBA00022475"/>
    </source>
</evidence>
<keyword evidence="4 7" id="KW-1133">Transmembrane helix</keyword>
<feature type="compositionally biased region" description="Basic and acidic residues" evidence="6">
    <location>
        <begin position="84"/>
        <end position="98"/>
    </location>
</feature>
<dbReference type="PANTHER" id="PTHR23513">
    <property type="entry name" value="INTEGRAL MEMBRANE EFFLUX PROTEIN-RELATED"/>
    <property type="match status" value="1"/>
</dbReference>
<dbReference type="SUPFAM" id="SSF103473">
    <property type="entry name" value="MFS general substrate transporter"/>
    <property type="match status" value="1"/>
</dbReference>
<feature type="compositionally biased region" description="Basic and acidic residues" evidence="6">
    <location>
        <begin position="1"/>
        <end position="13"/>
    </location>
</feature>
<dbReference type="EMBL" id="FQVU01000005">
    <property type="protein sequence ID" value="SHH25576.1"/>
    <property type="molecule type" value="Genomic_DNA"/>
</dbReference>
<gene>
    <name evidence="8" type="ORF">SAMN05443575_3548</name>
</gene>
<evidence type="ECO:0000256" key="1">
    <source>
        <dbReference type="ARBA" id="ARBA00004651"/>
    </source>
</evidence>
<feature type="transmembrane region" description="Helical" evidence="7">
    <location>
        <begin position="212"/>
        <end position="230"/>
    </location>
</feature>
<evidence type="ECO:0000313" key="9">
    <source>
        <dbReference type="Proteomes" id="UP000186132"/>
    </source>
</evidence>
<keyword evidence="3 7" id="KW-0812">Transmembrane</keyword>
<sequence length="596" mass="63385">MGVVAKRRDDRPGGRFSRSGHTTHLPRSSDAAAAPDERQPHDTRPDHRTERIPDPYRDDYRRDDYRRDDYRRDDYRRDDYRRDDYRRDDYDRQPERRPGYGAPTYHRGTAQDGAADAETVARRRPGVASAPTVGGSALNLGKATISGTGRAARTVTRKVITASRSDGAAESGLTALIWNQVLSYGTDAMVTVALAGTVFFGASADAQRGNVLLYLLVTMAPFAVVAPIIGPALDRLQHGRRWTMAGTAVGRAVLALIMAGHPTELLVLYPCALGSLVLSKAYAVVRAAATPRLVPPNMTLTEANAKLTVFGLASTVVLGGAVGAIIKVTGSYTAGLIVTAAAFAACAWFAFKLPKQVDSAVQAPRHPEEPARQRRQGKVPPLHRLRAWARRGFDPHLVIALQGESVLRLLSGMLTIYLAFYVESTSHGLTGVVQLAGVVGGAGAGNFVGTAIGTRLKMVKPELTIVVCTVVAAVVCVLAAITFSVLVACIAMFLSAVTNALSKIALDALIQQDVLETLRSSAFARSETFLQLAWVLGAALGVALPSNDTTDGRVALVVAAVVVGLVAGLVVLRSRATSRPQGRLGSIGSVVPRSSD</sequence>
<keyword evidence="9" id="KW-1185">Reference proteome</keyword>
<comment type="subcellular location">
    <subcellularLocation>
        <location evidence="1">Cell membrane</location>
        <topology evidence="1">Multi-pass membrane protein</topology>
    </subcellularLocation>
</comment>
<feature type="transmembrane region" description="Helical" evidence="7">
    <location>
        <begin position="432"/>
        <end position="453"/>
    </location>
</feature>
<evidence type="ECO:0000256" key="3">
    <source>
        <dbReference type="ARBA" id="ARBA00022692"/>
    </source>
</evidence>
<feature type="transmembrane region" description="Helical" evidence="7">
    <location>
        <begin position="332"/>
        <end position="351"/>
    </location>
</feature>
<dbReference type="STRING" id="1206085.SAMN05443575_3548"/>
<feature type="transmembrane region" description="Helical" evidence="7">
    <location>
        <begin position="554"/>
        <end position="572"/>
    </location>
</feature>
<organism evidence="8 9">
    <name type="scientific">Jatrophihabitans endophyticus</name>
    <dbReference type="NCBI Taxonomy" id="1206085"/>
    <lineage>
        <taxon>Bacteria</taxon>
        <taxon>Bacillati</taxon>
        <taxon>Actinomycetota</taxon>
        <taxon>Actinomycetes</taxon>
        <taxon>Jatrophihabitantales</taxon>
        <taxon>Jatrophihabitantaceae</taxon>
        <taxon>Jatrophihabitans</taxon>
    </lineage>
</organism>
<dbReference type="PANTHER" id="PTHR23513:SF18">
    <property type="entry name" value="INTEGRAL MEMBRANE PROTEIN"/>
    <property type="match status" value="1"/>
</dbReference>
<dbReference type="GO" id="GO:0022857">
    <property type="term" value="F:transmembrane transporter activity"/>
    <property type="evidence" value="ECO:0007669"/>
    <property type="project" value="InterPro"/>
</dbReference>
<protein>
    <submittedName>
        <fullName evidence="8">Predicted arabinose efflux permease, MFS family</fullName>
    </submittedName>
</protein>
<feature type="region of interest" description="Disordered" evidence="6">
    <location>
        <begin position="1"/>
        <end position="63"/>
    </location>
</feature>
<name>A0A1M5RHD8_9ACTN</name>
<dbReference type="InterPro" id="IPR036259">
    <property type="entry name" value="MFS_trans_sf"/>
</dbReference>
<feature type="transmembrane region" description="Helical" evidence="7">
    <location>
        <begin position="181"/>
        <end position="200"/>
    </location>
</feature>
<accession>A0A1M5RHD8</accession>
<dbReference type="Gene3D" id="1.20.1250.20">
    <property type="entry name" value="MFS general substrate transporter like domains"/>
    <property type="match status" value="1"/>
</dbReference>
<feature type="transmembrane region" description="Helical" evidence="7">
    <location>
        <begin position="305"/>
        <end position="326"/>
    </location>
</feature>
<dbReference type="GO" id="GO:0005886">
    <property type="term" value="C:plasma membrane"/>
    <property type="evidence" value="ECO:0007669"/>
    <property type="project" value="UniProtKB-SubCell"/>
</dbReference>
<dbReference type="Proteomes" id="UP000186132">
    <property type="component" value="Unassembled WGS sequence"/>
</dbReference>
<dbReference type="Pfam" id="PF07690">
    <property type="entry name" value="MFS_1"/>
    <property type="match status" value="1"/>
</dbReference>
<keyword evidence="5 7" id="KW-0472">Membrane</keyword>
<dbReference type="InterPro" id="IPR011701">
    <property type="entry name" value="MFS"/>
</dbReference>
<reference evidence="9" key="1">
    <citation type="submission" date="2016-11" db="EMBL/GenBank/DDBJ databases">
        <authorList>
            <person name="Varghese N."/>
            <person name="Submissions S."/>
        </authorList>
    </citation>
    <scope>NUCLEOTIDE SEQUENCE [LARGE SCALE GENOMIC DNA]</scope>
    <source>
        <strain evidence="9">DSM 45627</strain>
    </source>
</reference>
<proteinExistence type="predicted"/>
<keyword evidence="2" id="KW-1003">Cell membrane</keyword>
<evidence type="ECO:0000313" key="8">
    <source>
        <dbReference type="EMBL" id="SHH25576.1"/>
    </source>
</evidence>
<evidence type="ECO:0000256" key="6">
    <source>
        <dbReference type="SAM" id="MobiDB-lite"/>
    </source>
</evidence>
<dbReference type="AlphaFoldDB" id="A0A1M5RHD8"/>
<feature type="transmembrane region" description="Helical" evidence="7">
    <location>
        <begin position="266"/>
        <end position="285"/>
    </location>
</feature>
<feature type="transmembrane region" description="Helical" evidence="7">
    <location>
        <begin position="465"/>
        <end position="494"/>
    </location>
</feature>
<evidence type="ECO:0000256" key="4">
    <source>
        <dbReference type="ARBA" id="ARBA00022989"/>
    </source>
</evidence>
<evidence type="ECO:0000256" key="5">
    <source>
        <dbReference type="ARBA" id="ARBA00023136"/>
    </source>
</evidence>